<dbReference type="AlphaFoldDB" id="A0A0D1WR30"/>
<keyword evidence="5" id="KW-0560">Oxidoreductase</keyword>
<gene>
    <name evidence="9" type="ORF">PV10_06079</name>
</gene>
<organism evidence="9 10">
    <name type="scientific">Exophiala mesophila</name>
    <name type="common">Black yeast-like fungus</name>
    <dbReference type="NCBI Taxonomy" id="212818"/>
    <lineage>
        <taxon>Eukaryota</taxon>
        <taxon>Fungi</taxon>
        <taxon>Dikarya</taxon>
        <taxon>Ascomycota</taxon>
        <taxon>Pezizomycotina</taxon>
        <taxon>Eurotiomycetes</taxon>
        <taxon>Chaetothyriomycetidae</taxon>
        <taxon>Chaetothyriales</taxon>
        <taxon>Herpotrichiellaceae</taxon>
        <taxon>Exophiala</taxon>
    </lineage>
</organism>
<keyword evidence="10" id="KW-1185">Reference proteome</keyword>
<dbReference type="GO" id="GO:0020037">
    <property type="term" value="F:heme binding"/>
    <property type="evidence" value="ECO:0007669"/>
    <property type="project" value="InterPro"/>
</dbReference>
<dbReference type="PANTHER" id="PTHR24305:SF107">
    <property type="entry name" value="P450, PUTATIVE (EUROFUNG)-RELATED"/>
    <property type="match status" value="1"/>
</dbReference>
<evidence type="ECO:0000256" key="3">
    <source>
        <dbReference type="ARBA" id="ARBA00022617"/>
    </source>
</evidence>
<evidence type="ECO:0000256" key="1">
    <source>
        <dbReference type="ARBA" id="ARBA00001971"/>
    </source>
</evidence>
<keyword evidence="3 8" id="KW-0349">Heme</keyword>
<evidence type="ECO:0000313" key="9">
    <source>
        <dbReference type="EMBL" id="KIV91550.1"/>
    </source>
</evidence>
<dbReference type="GO" id="GO:0004497">
    <property type="term" value="F:monooxygenase activity"/>
    <property type="evidence" value="ECO:0007669"/>
    <property type="project" value="UniProtKB-KW"/>
</dbReference>
<dbReference type="SUPFAM" id="SSF48264">
    <property type="entry name" value="Cytochrome P450"/>
    <property type="match status" value="1"/>
</dbReference>
<dbReference type="GeneID" id="27323924"/>
<evidence type="ECO:0000313" key="10">
    <source>
        <dbReference type="Proteomes" id="UP000054302"/>
    </source>
</evidence>
<evidence type="ECO:0000256" key="7">
    <source>
        <dbReference type="ARBA" id="ARBA00023033"/>
    </source>
</evidence>
<dbReference type="OrthoDB" id="10029320at2759"/>
<accession>A0A0D1WR30</accession>
<dbReference type="OMA" id="LHHNDLV"/>
<keyword evidence="4 8" id="KW-0479">Metal-binding</keyword>
<dbReference type="Pfam" id="PF00067">
    <property type="entry name" value="p450"/>
    <property type="match status" value="1"/>
</dbReference>
<evidence type="ECO:0000256" key="2">
    <source>
        <dbReference type="ARBA" id="ARBA00005179"/>
    </source>
</evidence>
<dbReference type="GO" id="GO:0005506">
    <property type="term" value="F:iron ion binding"/>
    <property type="evidence" value="ECO:0007669"/>
    <property type="project" value="InterPro"/>
</dbReference>
<dbReference type="GO" id="GO:0016705">
    <property type="term" value="F:oxidoreductase activity, acting on paired donors, with incorporation or reduction of molecular oxygen"/>
    <property type="evidence" value="ECO:0007669"/>
    <property type="project" value="InterPro"/>
</dbReference>
<name>A0A0D1WR30_EXOME</name>
<evidence type="ECO:0000256" key="6">
    <source>
        <dbReference type="ARBA" id="ARBA00023004"/>
    </source>
</evidence>
<comment type="pathway">
    <text evidence="2">Secondary metabolite biosynthesis.</text>
</comment>
<dbReference type="InterPro" id="IPR050121">
    <property type="entry name" value="Cytochrome_P450_monoxygenase"/>
</dbReference>
<evidence type="ECO:0000256" key="5">
    <source>
        <dbReference type="ARBA" id="ARBA00023002"/>
    </source>
</evidence>
<dbReference type="Gene3D" id="1.10.630.10">
    <property type="entry name" value="Cytochrome P450"/>
    <property type="match status" value="1"/>
</dbReference>
<feature type="binding site" description="axial binding residue" evidence="8">
    <location>
        <position position="495"/>
    </location>
    <ligand>
        <name>heme</name>
        <dbReference type="ChEBI" id="CHEBI:30413"/>
    </ligand>
    <ligandPart>
        <name>Fe</name>
        <dbReference type="ChEBI" id="CHEBI:18248"/>
    </ligandPart>
</feature>
<sequence>MSSFILTAFASLFAVILYLVYVVRTNRQQFDGLPQPPSSRIWGHLKIAGDCKNIFPPNTHVQNWMHYVRKTYNQGDFFYLDWWPVGPKWLIICQPEIMSKYITTTQSLPKSNLTTDFVDRLLGKNNIIGLEGHEWKMMRSVFNPGFAASHLISLVPYIVDSSLILRGILLQKAQTNELFSLDTILVRYAIDIIGKITLDTDFDSQRRPNAIVDTFRRQVDLMPSASSIGPLDDINLVRPVRLWLNMRKLDRLIGAELDRKIATRATYQNGNGHSDEKTTLSKDRKRSVVDLALDAYEKENPLSTSGNSSSTMTPWFRKTAIDSLKTFIFAGHDTTATTIGYTLYMLHLHPKIYKRLVEEIDSIYGTGCNGDDIAEQIRLSPHTIHRLEYLTAIIKEVLRLFPPASSLRTTSKKGQREPKDLFFTDPRTGNSYPLEGFQIWCLSHAAHRHEDYFPDPIKFVPERFLPNETPYPDALLHTARGKDAWRPFEKGPRNCVGQELAMIESKVLLATVVKDIDFTAEYDGKPIETWTPIETRDEYKDQRPGYEKMTIEGHRAYQVLAGAANPAAGMPGRVRLRKQ</sequence>
<dbReference type="Proteomes" id="UP000054302">
    <property type="component" value="Unassembled WGS sequence"/>
</dbReference>
<dbReference type="PANTHER" id="PTHR24305">
    <property type="entry name" value="CYTOCHROME P450"/>
    <property type="match status" value="1"/>
</dbReference>
<keyword evidence="6 8" id="KW-0408">Iron</keyword>
<proteinExistence type="predicted"/>
<dbReference type="PRINTS" id="PR00463">
    <property type="entry name" value="EP450I"/>
</dbReference>
<dbReference type="InterPro" id="IPR036396">
    <property type="entry name" value="Cyt_P450_sf"/>
</dbReference>
<keyword evidence="7" id="KW-0503">Monooxygenase</keyword>
<evidence type="ECO:0000256" key="4">
    <source>
        <dbReference type="ARBA" id="ARBA00022723"/>
    </source>
</evidence>
<reference evidence="9 10" key="1">
    <citation type="submission" date="2015-01" db="EMBL/GenBank/DDBJ databases">
        <title>The Genome Sequence of Exophiala mesophila CBS40295.</title>
        <authorList>
            <consortium name="The Broad Institute Genomics Platform"/>
            <person name="Cuomo C."/>
            <person name="de Hoog S."/>
            <person name="Gorbushina A."/>
            <person name="Stielow B."/>
            <person name="Teixiera M."/>
            <person name="Abouelleil A."/>
            <person name="Chapman S.B."/>
            <person name="Priest M."/>
            <person name="Young S.K."/>
            <person name="Wortman J."/>
            <person name="Nusbaum C."/>
            <person name="Birren B."/>
        </authorList>
    </citation>
    <scope>NUCLEOTIDE SEQUENCE [LARGE SCALE GENOMIC DNA]</scope>
    <source>
        <strain evidence="9 10">CBS 40295</strain>
    </source>
</reference>
<evidence type="ECO:0000256" key="8">
    <source>
        <dbReference type="PIRSR" id="PIRSR602401-1"/>
    </source>
</evidence>
<dbReference type="InterPro" id="IPR001128">
    <property type="entry name" value="Cyt_P450"/>
</dbReference>
<dbReference type="STRING" id="212818.A0A0D1WR30"/>
<dbReference type="EMBL" id="KN847523">
    <property type="protein sequence ID" value="KIV91550.1"/>
    <property type="molecule type" value="Genomic_DNA"/>
</dbReference>
<protein>
    <submittedName>
        <fullName evidence="9">Uncharacterized protein</fullName>
    </submittedName>
</protein>
<dbReference type="VEuPathDB" id="FungiDB:PV10_06079"/>
<comment type="cofactor">
    <cofactor evidence="1 8">
        <name>heme</name>
        <dbReference type="ChEBI" id="CHEBI:30413"/>
    </cofactor>
</comment>
<dbReference type="PRINTS" id="PR00385">
    <property type="entry name" value="P450"/>
</dbReference>
<dbReference type="RefSeq" id="XP_016223124.1">
    <property type="nucleotide sequence ID" value="XM_016370831.1"/>
</dbReference>
<dbReference type="InterPro" id="IPR002401">
    <property type="entry name" value="Cyt_P450_E_grp-I"/>
</dbReference>